<protein>
    <submittedName>
        <fullName evidence="2">Uncharacterized protein</fullName>
    </submittedName>
</protein>
<evidence type="ECO:0000256" key="1">
    <source>
        <dbReference type="SAM" id="Phobius"/>
    </source>
</evidence>
<organism evidence="2 3">
    <name type="scientific">Choiromyces venosus 120613-1</name>
    <dbReference type="NCBI Taxonomy" id="1336337"/>
    <lineage>
        <taxon>Eukaryota</taxon>
        <taxon>Fungi</taxon>
        <taxon>Dikarya</taxon>
        <taxon>Ascomycota</taxon>
        <taxon>Pezizomycotina</taxon>
        <taxon>Pezizomycetes</taxon>
        <taxon>Pezizales</taxon>
        <taxon>Tuberaceae</taxon>
        <taxon>Choiromyces</taxon>
    </lineage>
</organism>
<reference evidence="2 3" key="1">
    <citation type="journal article" date="2018" name="Nat. Ecol. Evol.">
        <title>Pezizomycetes genomes reveal the molecular basis of ectomycorrhizal truffle lifestyle.</title>
        <authorList>
            <person name="Murat C."/>
            <person name="Payen T."/>
            <person name="Noel B."/>
            <person name="Kuo A."/>
            <person name="Morin E."/>
            <person name="Chen J."/>
            <person name="Kohler A."/>
            <person name="Krizsan K."/>
            <person name="Balestrini R."/>
            <person name="Da Silva C."/>
            <person name="Montanini B."/>
            <person name="Hainaut M."/>
            <person name="Levati E."/>
            <person name="Barry K.W."/>
            <person name="Belfiori B."/>
            <person name="Cichocki N."/>
            <person name="Clum A."/>
            <person name="Dockter R.B."/>
            <person name="Fauchery L."/>
            <person name="Guy J."/>
            <person name="Iotti M."/>
            <person name="Le Tacon F."/>
            <person name="Lindquist E.A."/>
            <person name="Lipzen A."/>
            <person name="Malagnac F."/>
            <person name="Mello A."/>
            <person name="Molinier V."/>
            <person name="Miyauchi S."/>
            <person name="Poulain J."/>
            <person name="Riccioni C."/>
            <person name="Rubini A."/>
            <person name="Sitrit Y."/>
            <person name="Splivallo R."/>
            <person name="Traeger S."/>
            <person name="Wang M."/>
            <person name="Zifcakova L."/>
            <person name="Wipf D."/>
            <person name="Zambonelli A."/>
            <person name="Paolocci F."/>
            <person name="Nowrousian M."/>
            <person name="Ottonello S."/>
            <person name="Baldrian P."/>
            <person name="Spatafora J.W."/>
            <person name="Henrissat B."/>
            <person name="Nagy L.G."/>
            <person name="Aury J.M."/>
            <person name="Wincker P."/>
            <person name="Grigoriev I.V."/>
            <person name="Bonfante P."/>
            <person name="Martin F.M."/>
        </authorList>
    </citation>
    <scope>NUCLEOTIDE SEQUENCE [LARGE SCALE GENOMIC DNA]</scope>
    <source>
        <strain evidence="2 3">120613-1</strain>
    </source>
</reference>
<proteinExistence type="predicted"/>
<gene>
    <name evidence="2" type="ORF">L873DRAFT_1811225</name>
</gene>
<keyword evidence="1" id="KW-1133">Transmembrane helix</keyword>
<sequence>MIVTTFSAASATIPAAGCLSGKNEKQRVMDRRNITFEWLDKSFLFLLFFFLFLLLYGRVGV</sequence>
<keyword evidence="1" id="KW-0472">Membrane</keyword>
<evidence type="ECO:0000313" key="2">
    <source>
        <dbReference type="EMBL" id="RPA96602.1"/>
    </source>
</evidence>
<name>A0A3N4JEA0_9PEZI</name>
<feature type="transmembrane region" description="Helical" evidence="1">
    <location>
        <begin position="42"/>
        <end position="59"/>
    </location>
</feature>
<dbReference type="AlphaFoldDB" id="A0A3N4JEA0"/>
<dbReference type="EMBL" id="ML120413">
    <property type="protein sequence ID" value="RPA96602.1"/>
    <property type="molecule type" value="Genomic_DNA"/>
</dbReference>
<keyword evidence="3" id="KW-1185">Reference proteome</keyword>
<evidence type="ECO:0000313" key="3">
    <source>
        <dbReference type="Proteomes" id="UP000276215"/>
    </source>
</evidence>
<keyword evidence="1" id="KW-0812">Transmembrane</keyword>
<dbReference type="Proteomes" id="UP000276215">
    <property type="component" value="Unassembled WGS sequence"/>
</dbReference>
<accession>A0A3N4JEA0</accession>